<evidence type="ECO:0000256" key="2">
    <source>
        <dbReference type="ARBA" id="ARBA00010663"/>
    </source>
</evidence>
<proteinExistence type="inferred from homology"/>
<feature type="transmembrane region" description="Helical" evidence="11">
    <location>
        <begin position="105"/>
        <end position="130"/>
    </location>
</feature>
<feature type="compositionally biased region" description="Basic and acidic residues" evidence="10">
    <location>
        <begin position="528"/>
        <end position="545"/>
    </location>
</feature>
<keyword evidence="6 11" id="KW-0472">Membrane</keyword>
<organism evidence="13 14">
    <name type="scientific">Vespula pensylvanica</name>
    <name type="common">Western yellow jacket</name>
    <name type="synonym">Wasp</name>
    <dbReference type="NCBI Taxonomy" id="30213"/>
    <lineage>
        <taxon>Eukaryota</taxon>
        <taxon>Metazoa</taxon>
        <taxon>Ecdysozoa</taxon>
        <taxon>Arthropoda</taxon>
        <taxon>Hexapoda</taxon>
        <taxon>Insecta</taxon>
        <taxon>Pterygota</taxon>
        <taxon>Neoptera</taxon>
        <taxon>Endopterygota</taxon>
        <taxon>Hymenoptera</taxon>
        <taxon>Apocrita</taxon>
        <taxon>Aculeata</taxon>
        <taxon>Vespoidea</taxon>
        <taxon>Vespidae</taxon>
        <taxon>Vespinae</taxon>
        <taxon>Vespula</taxon>
    </lineage>
</organism>
<dbReference type="Gene3D" id="1.20.1070.10">
    <property type="entry name" value="Rhodopsin 7-helix transmembrane proteins"/>
    <property type="match status" value="1"/>
</dbReference>
<dbReference type="PANTHER" id="PTHR45695:SF15">
    <property type="entry name" value="OPSIN RH2"/>
    <property type="match status" value="1"/>
</dbReference>
<dbReference type="Pfam" id="PF00001">
    <property type="entry name" value="7tm_1"/>
    <property type="match status" value="1"/>
</dbReference>
<gene>
    <name evidence="13" type="ORF">H0235_005592</name>
</gene>
<dbReference type="AlphaFoldDB" id="A0A834UBR7"/>
<dbReference type="SUPFAM" id="SSF81321">
    <property type="entry name" value="Family A G protein-coupled receptor-like"/>
    <property type="match status" value="2"/>
</dbReference>
<evidence type="ECO:0000256" key="10">
    <source>
        <dbReference type="SAM" id="MobiDB-lite"/>
    </source>
</evidence>
<feature type="transmembrane region" description="Helical" evidence="11">
    <location>
        <begin position="142"/>
        <end position="162"/>
    </location>
</feature>
<keyword evidence="8 9" id="KW-0807">Transducer</keyword>
<dbReference type="PANTHER" id="PTHR45695">
    <property type="entry name" value="LEUCOKININ RECEPTOR-RELATED"/>
    <property type="match status" value="1"/>
</dbReference>
<dbReference type="PRINTS" id="PR00237">
    <property type="entry name" value="GPCRRHODOPSN"/>
</dbReference>
<feature type="transmembrane region" description="Helical" evidence="11">
    <location>
        <begin position="221"/>
        <end position="240"/>
    </location>
</feature>
<dbReference type="PROSITE" id="PS50262">
    <property type="entry name" value="G_PROTEIN_RECEP_F1_2"/>
    <property type="match status" value="1"/>
</dbReference>
<dbReference type="InterPro" id="IPR017452">
    <property type="entry name" value="GPCR_Rhodpsn_7TM"/>
</dbReference>
<dbReference type="EMBL" id="JACSDY010000004">
    <property type="protein sequence ID" value="KAF7429194.1"/>
    <property type="molecule type" value="Genomic_DNA"/>
</dbReference>
<dbReference type="GO" id="GO:0005886">
    <property type="term" value="C:plasma membrane"/>
    <property type="evidence" value="ECO:0007669"/>
    <property type="project" value="TreeGrafter"/>
</dbReference>
<comment type="subcellular location">
    <subcellularLocation>
        <location evidence="1">Membrane</location>
        <topology evidence="1">Multi-pass membrane protein</topology>
    </subcellularLocation>
</comment>
<dbReference type="GO" id="GO:0004983">
    <property type="term" value="F:neuropeptide Y receptor activity"/>
    <property type="evidence" value="ECO:0007669"/>
    <property type="project" value="InterPro"/>
</dbReference>
<feature type="transmembrane region" description="Helical" evidence="11">
    <location>
        <begin position="351"/>
        <end position="369"/>
    </location>
</feature>
<feature type="region of interest" description="Disordered" evidence="10">
    <location>
        <begin position="520"/>
        <end position="551"/>
    </location>
</feature>
<evidence type="ECO:0000256" key="11">
    <source>
        <dbReference type="SAM" id="Phobius"/>
    </source>
</evidence>
<feature type="domain" description="G-protein coupled receptors family 1 profile" evidence="12">
    <location>
        <begin position="121"/>
        <end position="419"/>
    </location>
</feature>
<evidence type="ECO:0000313" key="14">
    <source>
        <dbReference type="Proteomes" id="UP000600918"/>
    </source>
</evidence>
<dbReference type="InterPro" id="IPR000276">
    <property type="entry name" value="GPCR_Rhodpsn"/>
</dbReference>
<evidence type="ECO:0000256" key="7">
    <source>
        <dbReference type="ARBA" id="ARBA00023170"/>
    </source>
</evidence>
<evidence type="ECO:0000256" key="6">
    <source>
        <dbReference type="ARBA" id="ARBA00023136"/>
    </source>
</evidence>
<evidence type="ECO:0000313" key="13">
    <source>
        <dbReference type="EMBL" id="KAF7429194.1"/>
    </source>
</evidence>
<dbReference type="Proteomes" id="UP000600918">
    <property type="component" value="Unassembled WGS sequence"/>
</dbReference>
<keyword evidence="5 9" id="KW-0297">G-protein coupled receptor</keyword>
<dbReference type="InterPro" id="IPR000611">
    <property type="entry name" value="NPY_rcpt"/>
</dbReference>
<keyword evidence="3 9" id="KW-0812">Transmembrane</keyword>
<accession>A0A834UBR7</accession>
<evidence type="ECO:0000256" key="8">
    <source>
        <dbReference type="ARBA" id="ARBA00023224"/>
    </source>
</evidence>
<evidence type="ECO:0000259" key="12">
    <source>
        <dbReference type="PROSITE" id="PS50262"/>
    </source>
</evidence>
<feature type="transmembrane region" description="Helical" evidence="11">
    <location>
        <begin position="313"/>
        <end position="330"/>
    </location>
</feature>
<evidence type="ECO:0000256" key="1">
    <source>
        <dbReference type="ARBA" id="ARBA00004141"/>
    </source>
</evidence>
<name>A0A834UBR7_VESPE</name>
<dbReference type="PROSITE" id="PS00237">
    <property type="entry name" value="G_PROTEIN_RECEP_F1_1"/>
    <property type="match status" value="1"/>
</dbReference>
<comment type="caution">
    <text evidence="13">The sequence shown here is derived from an EMBL/GenBank/DDBJ whole genome shotgun (WGS) entry which is preliminary data.</text>
</comment>
<keyword evidence="14" id="KW-1185">Reference proteome</keyword>
<evidence type="ECO:0000256" key="4">
    <source>
        <dbReference type="ARBA" id="ARBA00022989"/>
    </source>
</evidence>
<sequence length="564" mass="63327">MLKVKGSSDILEKLPMFVLRKYNISFTGITTMTRSLRDFFWFDAGIYNGSMTTMSTSTTSTITPFVSTTMTTNSTTATFVYDQNAIVANMMWDLYDSFNHVQPDYLLITLYVPVIALAITANALVIAVVFKYHYMRSVTNYFVVNLSVADLLVTTICMPVAASQAVSLVWIYGEVMCKLSSYLQGVAVAASVYTITAMSIDRYLAIRSPIAFRRVFNRKSTVVVIVILWLVALSIFMPVLQGARNMEIAKDALIIKFKMTLQSPQTDLVNITLHGPWTLQENFSLNDTRASRLPPAFYICSEDLNPLGIGPDLFGTACFILVYAIPELIYKSIFQENRYLFVSKFRSQLSLPLSGFVVILAYSMMGRTLCARKPPFDCDSVKGSASSQQVNKGYSSVTDALSYCLFLGHANSALNPIVYCFMTRNFRRSVAEILRRGSRGLVRRKPRRKDVHRDTDGACGGCSTVGEARRGFLRQRKMLPVCCIPMGGHETATSSSGYNSFYSKQSPHRRCYMLRSIRGTPQMQIEPKPVDVTRDRHQSYDKNDPDASQPRQCTVVTMDDRRCT</sequence>
<comment type="similarity">
    <text evidence="2 9">Belongs to the G-protein coupled receptor 1 family.</text>
</comment>
<dbReference type="PRINTS" id="PR01012">
    <property type="entry name" value="NRPEPTIDEYR"/>
</dbReference>
<keyword evidence="7 9" id="KW-0675">Receptor</keyword>
<protein>
    <recommendedName>
        <fullName evidence="12">G-protein coupled receptors family 1 profile domain-containing protein</fullName>
    </recommendedName>
</protein>
<evidence type="ECO:0000256" key="9">
    <source>
        <dbReference type="RuleBase" id="RU000688"/>
    </source>
</evidence>
<feature type="transmembrane region" description="Helical" evidence="11">
    <location>
        <begin position="182"/>
        <end position="200"/>
    </location>
</feature>
<reference evidence="13" key="1">
    <citation type="journal article" date="2020" name="G3 (Bethesda)">
        <title>High-Quality Assemblies for Three Invasive Social Wasps from the &lt;i&gt;Vespula&lt;/i&gt; Genus.</title>
        <authorList>
            <person name="Harrop T.W.R."/>
            <person name="Guhlin J."/>
            <person name="McLaughlin G.M."/>
            <person name="Permina E."/>
            <person name="Stockwell P."/>
            <person name="Gilligan J."/>
            <person name="Le Lec M.F."/>
            <person name="Gruber M.A.M."/>
            <person name="Quinn O."/>
            <person name="Lovegrove M."/>
            <person name="Duncan E.J."/>
            <person name="Remnant E.J."/>
            <person name="Van Eeckhoven J."/>
            <person name="Graham B."/>
            <person name="Knapp R.A."/>
            <person name="Langford K.W."/>
            <person name="Kronenberg Z."/>
            <person name="Press M.O."/>
            <person name="Eacker S.M."/>
            <person name="Wilson-Rankin E.E."/>
            <person name="Purcell J."/>
            <person name="Lester P.J."/>
            <person name="Dearden P.K."/>
        </authorList>
    </citation>
    <scope>NUCLEOTIDE SEQUENCE</scope>
    <source>
        <strain evidence="13">Volc-1</strain>
    </source>
</reference>
<keyword evidence="4 11" id="KW-1133">Transmembrane helix</keyword>
<evidence type="ECO:0000256" key="5">
    <source>
        <dbReference type="ARBA" id="ARBA00023040"/>
    </source>
</evidence>
<evidence type="ECO:0000256" key="3">
    <source>
        <dbReference type="ARBA" id="ARBA00022692"/>
    </source>
</evidence>